<organism evidence="1 2">
    <name type="scientific">Rhamnusium bicolor</name>
    <dbReference type="NCBI Taxonomy" id="1586634"/>
    <lineage>
        <taxon>Eukaryota</taxon>
        <taxon>Metazoa</taxon>
        <taxon>Ecdysozoa</taxon>
        <taxon>Arthropoda</taxon>
        <taxon>Hexapoda</taxon>
        <taxon>Insecta</taxon>
        <taxon>Pterygota</taxon>
        <taxon>Neoptera</taxon>
        <taxon>Endopterygota</taxon>
        <taxon>Coleoptera</taxon>
        <taxon>Polyphaga</taxon>
        <taxon>Cucujiformia</taxon>
        <taxon>Chrysomeloidea</taxon>
        <taxon>Cerambycidae</taxon>
        <taxon>Lepturinae</taxon>
        <taxon>Rhagiini</taxon>
        <taxon>Rhamnusium</taxon>
    </lineage>
</organism>
<accession>A0AAV8WY53</accession>
<proteinExistence type="predicted"/>
<name>A0AAV8WY53_9CUCU</name>
<evidence type="ECO:0000313" key="2">
    <source>
        <dbReference type="Proteomes" id="UP001162156"/>
    </source>
</evidence>
<gene>
    <name evidence="1" type="ORF">NQ314_015726</name>
</gene>
<evidence type="ECO:0000313" key="1">
    <source>
        <dbReference type="EMBL" id="KAJ8931368.1"/>
    </source>
</evidence>
<protein>
    <submittedName>
        <fullName evidence="1">Uncharacterized protein</fullName>
    </submittedName>
</protein>
<dbReference type="Proteomes" id="UP001162156">
    <property type="component" value="Unassembled WGS sequence"/>
</dbReference>
<dbReference type="EMBL" id="JANEYF010004386">
    <property type="protein sequence ID" value="KAJ8931368.1"/>
    <property type="molecule type" value="Genomic_DNA"/>
</dbReference>
<dbReference type="AlphaFoldDB" id="A0AAV8WY53"/>
<reference evidence="1" key="1">
    <citation type="journal article" date="2023" name="Insect Mol. Biol.">
        <title>Genome sequencing provides insights into the evolution of gene families encoding plant cell wall-degrading enzymes in longhorned beetles.</title>
        <authorList>
            <person name="Shin N.R."/>
            <person name="Okamura Y."/>
            <person name="Kirsch R."/>
            <person name="Pauchet Y."/>
        </authorList>
    </citation>
    <scope>NUCLEOTIDE SEQUENCE</scope>
    <source>
        <strain evidence="1">RBIC_L_NR</strain>
    </source>
</reference>
<comment type="caution">
    <text evidence="1">The sequence shown here is derived from an EMBL/GenBank/DDBJ whole genome shotgun (WGS) entry which is preliminary data.</text>
</comment>
<keyword evidence="2" id="KW-1185">Reference proteome</keyword>
<sequence length="32" mass="4018">MCSIFLWRTSTRCMHYYMSKCWVLLQRGIFKK</sequence>